<feature type="domain" description="YknX-like beta-barrel" evidence="6">
    <location>
        <begin position="339"/>
        <end position="414"/>
    </location>
</feature>
<dbReference type="Proteomes" id="UP000188181">
    <property type="component" value="Chromosome"/>
</dbReference>
<dbReference type="GO" id="GO:0020037">
    <property type="term" value="F:heme binding"/>
    <property type="evidence" value="ECO:0007669"/>
    <property type="project" value="InterPro"/>
</dbReference>
<dbReference type="GO" id="GO:0005506">
    <property type="term" value="F:iron ion binding"/>
    <property type="evidence" value="ECO:0007669"/>
    <property type="project" value="InterPro"/>
</dbReference>
<dbReference type="InterPro" id="IPR050465">
    <property type="entry name" value="UPF0194_transport"/>
</dbReference>
<dbReference type="Gene3D" id="1.10.287.470">
    <property type="entry name" value="Helix hairpin bin"/>
    <property type="match status" value="1"/>
</dbReference>
<protein>
    <submittedName>
        <fullName evidence="7">Putative efflux pump membrane fusion protein</fullName>
    </submittedName>
</protein>
<dbReference type="GO" id="GO:0015979">
    <property type="term" value="P:photosynthesis"/>
    <property type="evidence" value="ECO:0007669"/>
    <property type="project" value="InterPro"/>
</dbReference>
<dbReference type="Gene3D" id="2.40.420.20">
    <property type="match status" value="1"/>
</dbReference>
<dbReference type="GO" id="GO:0042651">
    <property type="term" value="C:thylakoid membrane"/>
    <property type="evidence" value="ECO:0007669"/>
    <property type="project" value="InterPro"/>
</dbReference>
<dbReference type="KEGG" id="pbas:SMSP2_01574"/>
<dbReference type="AlphaFoldDB" id="A0A1Q2MF79"/>
<evidence type="ECO:0000256" key="1">
    <source>
        <dbReference type="ARBA" id="ARBA00004196"/>
    </source>
</evidence>
<evidence type="ECO:0000256" key="2">
    <source>
        <dbReference type="ARBA" id="ARBA00023054"/>
    </source>
</evidence>
<evidence type="ECO:0000256" key="4">
    <source>
        <dbReference type="SAM" id="MobiDB-lite"/>
    </source>
</evidence>
<evidence type="ECO:0000313" key="8">
    <source>
        <dbReference type="Proteomes" id="UP000188181"/>
    </source>
</evidence>
<dbReference type="GO" id="GO:0009055">
    <property type="term" value="F:electron transfer activity"/>
    <property type="evidence" value="ECO:0007669"/>
    <property type="project" value="InterPro"/>
</dbReference>
<keyword evidence="8" id="KW-1185">Reference proteome</keyword>
<evidence type="ECO:0000259" key="6">
    <source>
        <dbReference type="Pfam" id="PF25990"/>
    </source>
</evidence>
<dbReference type="STRING" id="1851148.SMSP2_01574"/>
<dbReference type="InterPro" id="IPR058636">
    <property type="entry name" value="Beta-barrel_YknX"/>
</dbReference>
<dbReference type="InterPro" id="IPR058627">
    <property type="entry name" value="MdtA-like_C"/>
</dbReference>
<name>A0A1Q2MF79_9BACT</name>
<dbReference type="PANTHER" id="PTHR32347">
    <property type="entry name" value="EFFLUX SYSTEM COMPONENT YKNX-RELATED"/>
    <property type="match status" value="1"/>
</dbReference>
<dbReference type="PANTHER" id="PTHR32347:SF23">
    <property type="entry name" value="BLL5650 PROTEIN"/>
    <property type="match status" value="1"/>
</dbReference>
<dbReference type="PROSITE" id="PS51010">
    <property type="entry name" value="CYTF"/>
    <property type="match status" value="1"/>
</dbReference>
<dbReference type="InterPro" id="IPR002325">
    <property type="entry name" value="Cyt_f"/>
</dbReference>
<dbReference type="Gene3D" id="2.40.50.100">
    <property type="match status" value="1"/>
</dbReference>
<dbReference type="Gene3D" id="2.40.30.170">
    <property type="match status" value="1"/>
</dbReference>
<evidence type="ECO:0000259" key="5">
    <source>
        <dbReference type="Pfam" id="PF25967"/>
    </source>
</evidence>
<dbReference type="GO" id="GO:0030313">
    <property type="term" value="C:cell envelope"/>
    <property type="evidence" value="ECO:0007669"/>
    <property type="project" value="UniProtKB-SubCell"/>
</dbReference>
<feature type="compositionally biased region" description="Basic and acidic residues" evidence="4">
    <location>
        <begin position="534"/>
        <end position="555"/>
    </location>
</feature>
<dbReference type="Pfam" id="PF25990">
    <property type="entry name" value="Beta-barrel_YknX"/>
    <property type="match status" value="1"/>
</dbReference>
<sequence precursor="true">MKKKIIVTIVIAVVLAVGVFSLAYGNKKTETSDMPVYEAQRGPLKISIVQSGTIKSRDQIVIKSELEGRNTIITLIPEGTVVKKGDLLVELDASNLVDKRVDQEITVQNAEASLINAKEDLEITKNQAKSDISKAQLDLDFAKQDLEKYLEGDYPNQLTEKKKEITLAKEELALAEERLANSQVLYAEKFISKSELQSDEIAEQKRRLNLELAENDLMLLEEYTHNRNIAQYESDVDQAEMALDRIKRKSNANIIQAEANLRAKTAEFERQKEKLAKYIDQLDKTKIYAPSDGLVIYASSTKGSGWRGRTEPLTEGSEVSEREELIHLPKDAVSNAELALHEASLQKVKSGMRTIVSVDAIPGRTYTGKVFSIAPLPDPQSMWLNPDLKVYTTIVHIDQADPELRSGMSCKVEIIGETYDDVVYVPIQAVVRHEGRTVVYLEGSDEPHPVEVGLDNNVMVHIKSGLEGGERVQLTPPLQSETYTGQSEVIPAQIEETKPDELTAAETPAAGTDIPAAAGKSKKRPANLENLTPEQREELKKKIENMTPEQREQLKNRMQQQLE</sequence>
<reference evidence="8" key="1">
    <citation type="submission" date="2017-02" db="EMBL/GenBank/DDBJ databases">
        <title>Comparative genomics and description of representatives of a novel lineage of planctomycetes thriving in anoxic sediments.</title>
        <authorList>
            <person name="Spring S."/>
            <person name="Bunk B."/>
            <person name="Sproer C."/>
        </authorList>
    </citation>
    <scope>NUCLEOTIDE SEQUENCE [LARGE SCALE GENOMIC DNA]</scope>
    <source>
        <strain evidence="8">SM-Chi-D1</strain>
    </source>
</reference>
<evidence type="ECO:0000256" key="3">
    <source>
        <dbReference type="SAM" id="Coils"/>
    </source>
</evidence>
<gene>
    <name evidence="7" type="ORF">SMSP2_01574</name>
</gene>
<evidence type="ECO:0000313" key="7">
    <source>
        <dbReference type="EMBL" id="AQQ71208.1"/>
    </source>
</evidence>
<organism evidence="7 8">
    <name type="scientific">Limihaloglobus sulfuriphilus</name>
    <dbReference type="NCBI Taxonomy" id="1851148"/>
    <lineage>
        <taxon>Bacteria</taxon>
        <taxon>Pseudomonadati</taxon>
        <taxon>Planctomycetota</taxon>
        <taxon>Phycisphaerae</taxon>
        <taxon>Sedimentisphaerales</taxon>
        <taxon>Sedimentisphaeraceae</taxon>
        <taxon>Limihaloglobus</taxon>
    </lineage>
</organism>
<comment type="subcellular location">
    <subcellularLocation>
        <location evidence="1">Cell envelope</location>
    </subcellularLocation>
</comment>
<proteinExistence type="predicted"/>
<feature type="domain" description="Multidrug resistance protein MdtA-like C-terminal permuted SH3" evidence="5">
    <location>
        <begin position="421"/>
        <end position="472"/>
    </location>
</feature>
<feature type="region of interest" description="Disordered" evidence="4">
    <location>
        <begin position="505"/>
        <end position="563"/>
    </location>
</feature>
<feature type="coiled-coil region" evidence="3">
    <location>
        <begin position="107"/>
        <end position="185"/>
    </location>
</feature>
<keyword evidence="2 3" id="KW-0175">Coiled coil</keyword>
<accession>A0A1Q2MF79</accession>
<feature type="coiled-coil region" evidence="3">
    <location>
        <begin position="229"/>
        <end position="281"/>
    </location>
</feature>
<dbReference type="EMBL" id="CP019646">
    <property type="protein sequence ID" value="AQQ71208.1"/>
    <property type="molecule type" value="Genomic_DNA"/>
</dbReference>
<dbReference type="Pfam" id="PF25967">
    <property type="entry name" value="RND-MFP_C"/>
    <property type="match status" value="1"/>
</dbReference>